<dbReference type="STRING" id="869212.Turpa_0110"/>
<dbReference type="Gene3D" id="3.30.1200.10">
    <property type="entry name" value="YggU-like"/>
    <property type="match status" value="1"/>
</dbReference>
<dbReference type="OrthoDB" id="9800587at2"/>
<organism evidence="3 4">
    <name type="scientific">Turneriella parva (strain ATCC BAA-1111 / DSM 21527 / NCTC 11395 / H)</name>
    <name type="common">Leptospira parva</name>
    <dbReference type="NCBI Taxonomy" id="869212"/>
    <lineage>
        <taxon>Bacteria</taxon>
        <taxon>Pseudomonadati</taxon>
        <taxon>Spirochaetota</taxon>
        <taxon>Spirochaetia</taxon>
        <taxon>Leptospirales</taxon>
        <taxon>Leptospiraceae</taxon>
        <taxon>Turneriella</taxon>
    </lineage>
</organism>
<gene>
    <name evidence="3" type="ordered locus">Turpa_0110</name>
</gene>
<evidence type="ECO:0000313" key="3">
    <source>
        <dbReference type="EMBL" id="AFM10772.1"/>
    </source>
</evidence>
<name>I4B0G5_TURPD</name>
<dbReference type="GO" id="GO:0005737">
    <property type="term" value="C:cytoplasm"/>
    <property type="evidence" value="ECO:0007669"/>
    <property type="project" value="TreeGrafter"/>
</dbReference>
<dbReference type="AlphaFoldDB" id="I4B0G5"/>
<sequence length="82" mass="8932">MIVRVQVKPRSKKPGVELGADGTLILKIHEPPVDGKANQAVIERIAELYDIAKSAVHIVSGETSRMKRVEIPDHAELKLPSG</sequence>
<dbReference type="NCBIfam" id="TIGR00251">
    <property type="entry name" value="DUF167 family protein"/>
    <property type="match status" value="1"/>
</dbReference>
<dbReference type="RefSeq" id="WP_014801293.1">
    <property type="nucleotide sequence ID" value="NC_018020.1"/>
</dbReference>
<protein>
    <recommendedName>
        <fullName evidence="2">UPF0235 protein Turpa_0110</fullName>
    </recommendedName>
</protein>
<dbReference type="Proteomes" id="UP000006048">
    <property type="component" value="Chromosome"/>
</dbReference>
<dbReference type="InterPro" id="IPR003746">
    <property type="entry name" value="DUF167"/>
</dbReference>
<keyword evidence="4" id="KW-1185">Reference proteome</keyword>
<dbReference type="SUPFAM" id="SSF69786">
    <property type="entry name" value="YggU-like"/>
    <property type="match status" value="1"/>
</dbReference>
<dbReference type="KEGG" id="tpx:Turpa_0110"/>
<accession>I4B0G5</accession>
<evidence type="ECO:0000313" key="4">
    <source>
        <dbReference type="Proteomes" id="UP000006048"/>
    </source>
</evidence>
<proteinExistence type="inferred from homology"/>
<reference evidence="3 4" key="1">
    <citation type="submission" date="2012-06" db="EMBL/GenBank/DDBJ databases">
        <title>The complete chromosome of genome of Turneriella parva DSM 21527.</title>
        <authorList>
            <consortium name="US DOE Joint Genome Institute (JGI-PGF)"/>
            <person name="Lucas S."/>
            <person name="Han J."/>
            <person name="Lapidus A."/>
            <person name="Bruce D."/>
            <person name="Goodwin L."/>
            <person name="Pitluck S."/>
            <person name="Peters L."/>
            <person name="Kyrpides N."/>
            <person name="Mavromatis K."/>
            <person name="Ivanova N."/>
            <person name="Mikhailova N."/>
            <person name="Chertkov O."/>
            <person name="Detter J.C."/>
            <person name="Tapia R."/>
            <person name="Han C."/>
            <person name="Land M."/>
            <person name="Hauser L."/>
            <person name="Markowitz V."/>
            <person name="Cheng J.-F."/>
            <person name="Hugenholtz P."/>
            <person name="Woyke T."/>
            <person name="Wu D."/>
            <person name="Gronow S."/>
            <person name="Wellnitz S."/>
            <person name="Brambilla E."/>
            <person name="Klenk H.-P."/>
            <person name="Eisen J.A."/>
        </authorList>
    </citation>
    <scope>NUCLEOTIDE SEQUENCE [LARGE SCALE GENOMIC DNA]</scope>
    <source>
        <strain evidence="4">ATCC BAA-1111 / DSM 21527 / NCTC 11395 / H</strain>
    </source>
</reference>
<dbReference type="InterPro" id="IPR036591">
    <property type="entry name" value="YggU-like_sf"/>
</dbReference>
<dbReference type="EMBL" id="CP002959">
    <property type="protein sequence ID" value="AFM10772.1"/>
    <property type="molecule type" value="Genomic_DNA"/>
</dbReference>
<evidence type="ECO:0000256" key="2">
    <source>
        <dbReference type="HAMAP-Rule" id="MF_00634"/>
    </source>
</evidence>
<dbReference type="HOGENOM" id="CLU_130694_5_3_12"/>
<dbReference type="PANTHER" id="PTHR13420">
    <property type="entry name" value="UPF0235 PROTEIN C15ORF40"/>
    <property type="match status" value="1"/>
</dbReference>
<dbReference type="SMART" id="SM01152">
    <property type="entry name" value="DUF167"/>
    <property type="match status" value="1"/>
</dbReference>
<evidence type="ECO:0000256" key="1">
    <source>
        <dbReference type="ARBA" id="ARBA00010364"/>
    </source>
</evidence>
<comment type="similarity">
    <text evidence="1 2">Belongs to the UPF0235 family.</text>
</comment>
<dbReference type="Pfam" id="PF02594">
    <property type="entry name" value="DUF167"/>
    <property type="match status" value="1"/>
</dbReference>
<dbReference type="HAMAP" id="MF_00634">
    <property type="entry name" value="UPF0235"/>
    <property type="match status" value="1"/>
</dbReference>
<dbReference type="PANTHER" id="PTHR13420:SF7">
    <property type="entry name" value="UPF0235 PROTEIN C15ORF40"/>
    <property type="match status" value="1"/>
</dbReference>